<dbReference type="EMBL" id="BKCJ011479991">
    <property type="protein sequence ID" value="GFD37049.1"/>
    <property type="molecule type" value="Genomic_DNA"/>
</dbReference>
<gene>
    <name evidence="2" type="ORF">Tci_909018</name>
</gene>
<evidence type="ECO:0000313" key="2">
    <source>
        <dbReference type="EMBL" id="GFD37049.1"/>
    </source>
</evidence>
<sequence length="162" mass="18063">SASRKGSTTINFPTSADPTPAHISKHDLRQSDAPEAPSKTKTQEAPAPRRLQERSATERPQPSTKHSLLKNLPTSRKERPAPVQRQTTITFDHSSSDSESSEDEQYPAKSTSRDDAVQRQESLAHTKSRRRSSTMNPFARFKVSNEHFQTKGSVKADGRLKL</sequence>
<feature type="region of interest" description="Disordered" evidence="1">
    <location>
        <begin position="1"/>
        <end position="162"/>
    </location>
</feature>
<feature type="compositionally biased region" description="Basic and acidic residues" evidence="1">
    <location>
        <begin position="143"/>
        <end position="162"/>
    </location>
</feature>
<feature type="non-terminal residue" evidence="2">
    <location>
        <position position="1"/>
    </location>
</feature>
<reference evidence="2" key="1">
    <citation type="journal article" date="2019" name="Sci. Rep.">
        <title>Draft genome of Tanacetum cinerariifolium, the natural source of mosquito coil.</title>
        <authorList>
            <person name="Yamashiro T."/>
            <person name="Shiraishi A."/>
            <person name="Satake H."/>
            <person name="Nakayama K."/>
        </authorList>
    </citation>
    <scope>NUCLEOTIDE SEQUENCE</scope>
</reference>
<proteinExistence type="predicted"/>
<dbReference type="AlphaFoldDB" id="A0A699VRU5"/>
<protein>
    <submittedName>
        <fullName evidence="2">Uncharacterized protein</fullName>
    </submittedName>
</protein>
<name>A0A699VRU5_TANCI</name>
<evidence type="ECO:0000256" key="1">
    <source>
        <dbReference type="SAM" id="MobiDB-lite"/>
    </source>
</evidence>
<accession>A0A699VRU5</accession>
<comment type="caution">
    <text evidence="2">The sequence shown here is derived from an EMBL/GenBank/DDBJ whole genome shotgun (WGS) entry which is preliminary data.</text>
</comment>
<feature type="compositionally biased region" description="Polar residues" evidence="1">
    <location>
        <begin position="84"/>
        <end position="93"/>
    </location>
</feature>
<organism evidence="2">
    <name type="scientific">Tanacetum cinerariifolium</name>
    <name type="common">Dalmatian daisy</name>
    <name type="synonym">Chrysanthemum cinerariifolium</name>
    <dbReference type="NCBI Taxonomy" id="118510"/>
    <lineage>
        <taxon>Eukaryota</taxon>
        <taxon>Viridiplantae</taxon>
        <taxon>Streptophyta</taxon>
        <taxon>Embryophyta</taxon>
        <taxon>Tracheophyta</taxon>
        <taxon>Spermatophyta</taxon>
        <taxon>Magnoliopsida</taxon>
        <taxon>eudicotyledons</taxon>
        <taxon>Gunneridae</taxon>
        <taxon>Pentapetalae</taxon>
        <taxon>asterids</taxon>
        <taxon>campanulids</taxon>
        <taxon>Asterales</taxon>
        <taxon>Asteraceae</taxon>
        <taxon>Asteroideae</taxon>
        <taxon>Anthemideae</taxon>
        <taxon>Anthemidinae</taxon>
        <taxon>Tanacetum</taxon>
    </lineage>
</organism>
<feature type="compositionally biased region" description="Basic and acidic residues" evidence="1">
    <location>
        <begin position="111"/>
        <end position="124"/>
    </location>
</feature>
<feature type="non-terminal residue" evidence="2">
    <location>
        <position position="162"/>
    </location>
</feature>
<feature type="compositionally biased region" description="Polar residues" evidence="1">
    <location>
        <begin position="1"/>
        <end position="17"/>
    </location>
</feature>